<gene>
    <name evidence="1" type="ORF">BV25DRAFT_1986363</name>
</gene>
<accession>A0ACB8TK99</accession>
<reference evidence="1" key="1">
    <citation type="submission" date="2021-03" db="EMBL/GenBank/DDBJ databases">
        <authorList>
            <consortium name="DOE Joint Genome Institute"/>
            <person name="Ahrendt S."/>
            <person name="Looney B.P."/>
            <person name="Miyauchi S."/>
            <person name="Morin E."/>
            <person name="Drula E."/>
            <person name="Courty P.E."/>
            <person name="Chicoki N."/>
            <person name="Fauchery L."/>
            <person name="Kohler A."/>
            <person name="Kuo A."/>
            <person name="Labutti K."/>
            <person name="Pangilinan J."/>
            <person name="Lipzen A."/>
            <person name="Riley R."/>
            <person name="Andreopoulos W."/>
            <person name="He G."/>
            <person name="Johnson J."/>
            <person name="Barry K.W."/>
            <person name="Grigoriev I.V."/>
            <person name="Nagy L."/>
            <person name="Hibbett D."/>
            <person name="Henrissat B."/>
            <person name="Matheny P.B."/>
            <person name="Labbe J."/>
            <person name="Martin F."/>
        </authorList>
    </citation>
    <scope>NUCLEOTIDE SEQUENCE</scope>
    <source>
        <strain evidence="1">HHB10654</strain>
    </source>
</reference>
<name>A0ACB8TK99_9AGAM</name>
<proteinExistence type="predicted"/>
<evidence type="ECO:0000313" key="1">
    <source>
        <dbReference type="EMBL" id="KAI0068796.1"/>
    </source>
</evidence>
<organism evidence="1 2">
    <name type="scientific">Artomyces pyxidatus</name>
    <dbReference type="NCBI Taxonomy" id="48021"/>
    <lineage>
        <taxon>Eukaryota</taxon>
        <taxon>Fungi</taxon>
        <taxon>Dikarya</taxon>
        <taxon>Basidiomycota</taxon>
        <taxon>Agaricomycotina</taxon>
        <taxon>Agaricomycetes</taxon>
        <taxon>Russulales</taxon>
        <taxon>Auriscalpiaceae</taxon>
        <taxon>Artomyces</taxon>
    </lineage>
</organism>
<reference evidence="1" key="2">
    <citation type="journal article" date="2022" name="New Phytol.">
        <title>Evolutionary transition to the ectomycorrhizal habit in the genomes of a hyperdiverse lineage of mushroom-forming fungi.</title>
        <authorList>
            <person name="Looney B."/>
            <person name="Miyauchi S."/>
            <person name="Morin E."/>
            <person name="Drula E."/>
            <person name="Courty P.E."/>
            <person name="Kohler A."/>
            <person name="Kuo A."/>
            <person name="LaButti K."/>
            <person name="Pangilinan J."/>
            <person name="Lipzen A."/>
            <person name="Riley R."/>
            <person name="Andreopoulos W."/>
            <person name="He G."/>
            <person name="Johnson J."/>
            <person name="Nolan M."/>
            <person name="Tritt A."/>
            <person name="Barry K.W."/>
            <person name="Grigoriev I.V."/>
            <person name="Nagy L.G."/>
            <person name="Hibbett D."/>
            <person name="Henrissat B."/>
            <person name="Matheny P.B."/>
            <person name="Labbe J."/>
            <person name="Martin F.M."/>
        </authorList>
    </citation>
    <scope>NUCLEOTIDE SEQUENCE</scope>
    <source>
        <strain evidence="1">HHB10654</strain>
    </source>
</reference>
<protein>
    <submittedName>
        <fullName evidence="1">Uncharacterized protein</fullName>
    </submittedName>
</protein>
<sequence length="396" mass="43010">MRAESDVQFGVSSSSNAKKGTVDVHRGDTYQFAYFFRQTEPHAVLIKTRNFVLDTRPVPPVAPPPPADVKGKSRKRSAAKSAKGNKRRSKASKKAVDQDGMEKAADDVSETIPHDSDNLSAAPRRSSRARKPAAGSYREDDDDDIEMGDQEAETDPAYIDEAAEPVEDVPLHAEPLTLEADETTGTGSSTVIKDETEEPSLDPGPSTADAGHEGEAEITTHAPQVVIEIEDDEEPKPKLALQLKYRGFSISGRCLCVVVEPWPTIRSASRAPSLAPMASTTVRAPSIAPPDFRRTGSDPGRRSRTPLFLPDYDERERSETPGPSRFRTLPPVPLFNDPAPADDGFEYDMDDMGDDGELMQFSQILSSTGRGGGGMEDDDDFDGAVFFADADEAREL</sequence>
<dbReference type="Proteomes" id="UP000814140">
    <property type="component" value="Unassembled WGS sequence"/>
</dbReference>
<dbReference type="EMBL" id="MU277187">
    <property type="protein sequence ID" value="KAI0068796.1"/>
    <property type="molecule type" value="Genomic_DNA"/>
</dbReference>
<comment type="caution">
    <text evidence="1">The sequence shown here is derived from an EMBL/GenBank/DDBJ whole genome shotgun (WGS) entry which is preliminary data.</text>
</comment>
<keyword evidence="2" id="KW-1185">Reference proteome</keyword>
<evidence type="ECO:0000313" key="2">
    <source>
        <dbReference type="Proteomes" id="UP000814140"/>
    </source>
</evidence>